<feature type="transmembrane region" description="Helical" evidence="6">
    <location>
        <begin position="12"/>
        <end position="36"/>
    </location>
</feature>
<protein>
    <submittedName>
        <fullName evidence="7">Prepilin-type N-terminal cleavage/methylation domain protein</fullName>
    </submittedName>
</protein>
<dbReference type="InterPro" id="IPR002416">
    <property type="entry name" value="T2SS_protein-GspH"/>
</dbReference>
<comment type="subcellular location">
    <subcellularLocation>
        <location evidence="1">Membrane</location>
        <topology evidence="1">Single-pass membrane protein</topology>
    </subcellularLocation>
</comment>
<dbReference type="Pfam" id="PF07963">
    <property type="entry name" value="N_methyl"/>
    <property type="match status" value="1"/>
</dbReference>
<dbReference type="SUPFAM" id="SSF54523">
    <property type="entry name" value="Pili subunits"/>
    <property type="match status" value="1"/>
</dbReference>
<evidence type="ECO:0000256" key="2">
    <source>
        <dbReference type="ARBA" id="ARBA00022481"/>
    </source>
</evidence>
<comment type="caution">
    <text evidence="7">The sequence shown here is derived from an EMBL/GenBank/DDBJ whole genome shotgun (WGS) entry which is preliminary data.</text>
</comment>
<organism evidence="7 8">
    <name type="scientific">Acinetobacter baumannii (strain 1295743)</name>
    <dbReference type="NCBI Taxonomy" id="1310613"/>
    <lineage>
        <taxon>Bacteria</taxon>
        <taxon>Pseudomonadati</taxon>
        <taxon>Pseudomonadota</taxon>
        <taxon>Gammaproteobacteria</taxon>
        <taxon>Moraxellales</taxon>
        <taxon>Moraxellaceae</taxon>
        <taxon>Acinetobacter</taxon>
        <taxon>Acinetobacter calcoaceticus/baumannii complex</taxon>
    </lineage>
</organism>
<dbReference type="GO" id="GO:0015628">
    <property type="term" value="P:protein secretion by the type II secretion system"/>
    <property type="evidence" value="ECO:0007669"/>
    <property type="project" value="InterPro"/>
</dbReference>
<dbReference type="InterPro" id="IPR045584">
    <property type="entry name" value="Pilin-like"/>
</dbReference>
<evidence type="ECO:0000256" key="5">
    <source>
        <dbReference type="ARBA" id="ARBA00023136"/>
    </source>
</evidence>
<dbReference type="InterPro" id="IPR012902">
    <property type="entry name" value="N_methyl_site"/>
</dbReference>
<dbReference type="PATRIC" id="fig|1310613.3.peg.2288"/>
<dbReference type="RefSeq" id="WP_000841373.1">
    <property type="nucleotide sequence ID" value="NZ_JEWH01000029.1"/>
</dbReference>
<dbReference type="EMBL" id="JEWH01000029">
    <property type="protein sequence ID" value="EXB05276.1"/>
    <property type="molecule type" value="Genomic_DNA"/>
</dbReference>
<keyword evidence="5 6" id="KW-0472">Membrane</keyword>
<evidence type="ECO:0000313" key="7">
    <source>
        <dbReference type="EMBL" id="EXB05276.1"/>
    </source>
</evidence>
<evidence type="ECO:0000256" key="3">
    <source>
        <dbReference type="ARBA" id="ARBA00022692"/>
    </source>
</evidence>
<dbReference type="Gene3D" id="3.55.40.10">
    <property type="entry name" value="minor pseudopilin epsh domain"/>
    <property type="match status" value="1"/>
</dbReference>
<reference evidence="7 8" key="1">
    <citation type="submission" date="2014-02" db="EMBL/GenBank/DDBJ databases">
        <title>Comparative genomics and transcriptomics to identify genetic mechanisms underlying the emergence of carbapenem resistant Acinetobacter baumannii (CRAb).</title>
        <authorList>
            <person name="Harris A.D."/>
            <person name="Johnson K.J."/>
            <person name="George J."/>
            <person name="Shefchek K."/>
            <person name="Daugherty S.C."/>
            <person name="Parankush S."/>
            <person name="Sadzewicz L."/>
            <person name="Tallon L."/>
            <person name="Sengamalay N."/>
            <person name="Hazen T.H."/>
            <person name="Rasko D.A."/>
        </authorList>
    </citation>
    <scope>NUCLEOTIDE SEQUENCE [LARGE SCALE GENOMIC DNA]</scope>
    <source>
        <strain evidence="7 8">1295743</strain>
    </source>
</reference>
<dbReference type="PROSITE" id="PS00409">
    <property type="entry name" value="PROKAR_NTER_METHYL"/>
    <property type="match status" value="1"/>
</dbReference>
<dbReference type="AlphaFoldDB" id="A0A009I427"/>
<evidence type="ECO:0000313" key="8">
    <source>
        <dbReference type="Proteomes" id="UP000020595"/>
    </source>
</evidence>
<evidence type="ECO:0000256" key="4">
    <source>
        <dbReference type="ARBA" id="ARBA00022989"/>
    </source>
</evidence>
<evidence type="ECO:0000256" key="6">
    <source>
        <dbReference type="SAM" id="Phobius"/>
    </source>
</evidence>
<dbReference type="Proteomes" id="UP000020595">
    <property type="component" value="Unassembled WGS sequence"/>
</dbReference>
<dbReference type="NCBIfam" id="TIGR02532">
    <property type="entry name" value="IV_pilin_GFxxxE"/>
    <property type="match status" value="1"/>
</dbReference>
<gene>
    <name evidence="7" type="ORF">J512_2379</name>
</gene>
<evidence type="ECO:0000256" key="1">
    <source>
        <dbReference type="ARBA" id="ARBA00004167"/>
    </source>
</evidence>
<sequence>MKSNLPFQSQKGFTLIEVMVVIVIMTIMTSLVVLNIGGVDQKKAMQARELFLLDLQKINKESLDQSRVLALETHGETDVSPFSYELYEYHDQSTLQVQDIKNRWQKYTEFKTRQLPAHVSFSVQPLDDQNYSKAKNTDLIGGQTPQLIWFGNGEAKTVKIQFYLEQKPIGSEIQIDHLGKINEI</sequence>
<dbReference type="GO" id="GO:0016020">
    <property type="term" value="C:membrane"/>
    <property type="evidence" value="ECO:0007669"/>
    <property type="project" value="UniProtKB-SubCell"/>
</dbReference>
<proteinExistence type="predicted"/>
<keyword evidence="2" id="KW-0488">Methylation</keyword>
<dbReference type="GO" id="GO:0015627">
    <property type="term" value="C:type II protein secretion system complex"/>
    <property type="evidence" value="ECO:0007669"/>
    <property type="project" value="InterPro"/>
</dbReference>
<keyword evidence="3 6" id="KW-0812">Transmembrane</keyword>
<name>A0A009I427_ACIB9</name>
<keyword evidence="4 6" id="KW-1133">Transmembrane helix</keyword>
<accession>A0A009I427</accession>
<dbReference type="PRINTS" id="PR00885">
    <property type="entry name" value="BCTERIALGSPH"/>
</dbReference>